<dbReference type="Proteomes" id="UP000193978">
    <property type="component" value="Chromosome"/>
</dbReference>
<dbReference type="EMBL" id="CP019948">
    <property type="protein sequence ID" value="ARN82064.1"/>
    <property type="molecule type" value="Genomic_DNA"/>
</dbReference>
<protein>
    <recommendedName>
        <fullName evidence="3">Peptidase A2 domain-containing protein</fullName>
    </recommendedName>
</protein>
<evidence type="ECO:0000313" key="2">
    <source>
        <dbReference type="Proteomes" id="UP000193978"/>
    </source>
</evidence>
<evidence type="ECO:0008006" key="3">
    <source>
        <dbReference type="Google" id="ProtNLM"/>
    </source>
</evidence>
<organism evidence="1 2">
    <name type="scientific">Methylocystis bryophila</name>
    <dbReference type="NCBI Taxonomy" id="655015"/>
    <lineage>
        <taxon>Bacteria</taxon>
        <taxon>Pseudomonadati</taxon>
        <taxon>Pseudomonadota</taxon>
        <taxon>Alphaproteobacteria</taxon>
        <taxon>Hyphomicrobiales</taxon>
        <taxon>Methylocystaceae</taxon>
        <taxon>Methylocystis</taxon>
    </lineage>
</organism>
<name>A0A1W6MWW1_9HYPH</name>
<dbReference type="AlphaFoldDB" id="A0A1W6MWW1"/>
<sequence length="145" mass="15855">MGAFAATLGKESFAPVVQVSLGNDPRWRVGDQFMPDVIERGLSAIIDTGSDVTRIDIRLANKFHLKSVGDITSNFTGIPASTAVYAAQLIFEEQRFVLGGEFSAANFRDGGYYHDIILGWDVLHYFDMHLNSKLGIVALTFLGPS</sequence>
<accession>A0A1W6MWW1</accession>
<evidence type="ECO:0000313" key="1">
    <source>
        <dbReference type="EMBL" id="ARN82064.1"/>
    </source>
</evidence>
<proteinExistence type="predicted"/>
<dbReference type="KEGG" id="mbry:B1812_14360"/>
<gene>
    <name evidence="1" type="ORF">B1812_14360</name>
</gene>
<dbReference type="SUPFAM" id="SSF50630">
    <property type="entry name" value="Acid proteases"/>
    <property type="match status" value="1"/>
</dbReference>
<dbReference type="Gene3D" id="2.40.70.10">
    <property type="entry name" value="Acid Proteases"/>
    <property type="match status" value="1"/>
</dbReference>
<keyword evidence="2" id="KW-1185">Reference proteome</keyword>
<dbReference type="InterPro" id="IPR021109">
    <property type="entry name" value="Peptidase_aspartic_dom_sf"/>
</dbReference>
<reference evidence="1 2" key="1">
    <citation type="submission" date="2017-02" db="EMBL/GenBank/DDBJ databases">
        <authorList>
            <person name="Peterson S.W."/>
        </authorList>
    </citation>
    <scope>NUCLEOTIDE SEQUENCE [LARGE SCALE GENOMIC DNA]</scope>
    <source>
        <strain evidence="1 2">S285</strain>
    </source>
</reference>